<accession>A0A2C9CWZ7</accession>
<dbReference type="Proteomes" id="UP000317227">
    <property type="component" value="Segment"/>
</dbReference>
<evidence type="ECO:0000313" key="3">
    <source>
        <dbReference type="Proteomes" id="UP000240931"/>
    </source>
</evidence>
<dbReference type="RefSeq" id="YP_009623673.1">
    <property type="nucleotide sequence ID" value="NC_042116.1"/>
</dbReference>
<proteinExistence type="predicted"/>
<evidence type="ECO:0000313" key="1">
    <source>
        <dbReference type="EMBL" id="SOK58340.1"/>
    </source>
</evidence>
<dbReference type="OrthoDB" id="24257at10239"/>
<dbReference type="GeneID" id="40100481"/>
<evidence type="ECO:0000313" key="4">
    <source>
        <dbReference type="Proteomes" id="UP000317227"/>
    </source>
</evidence>
<dbReference type="Proteomes" id="UP000240931">
    <property type="component" value="Segment"/>
</dbReference>
<dbReference type="EMBL" id="LR596615">
    <property type="protein sequence ID" value="VUE36109.1"/>
    <property type="molecule type" value="Genomic_DNA"/>
</dbReference>
<name>A0A2C9CWZ7_9CAUD</name>
<dbReference type="KEGG" id="vg:40100481"/>
<protein>
    <submittedName>
        <fullName evidence="1">G063 protein</fullName>
    </submittedName>
</protein>
<sequence length="74" mass="8463">MKVEVQHSIVQDMSVVKFLSLKDYHRALDFLDKNGLSWTPLKYSSRLDTASIRVSEHVLTIITDKFGIGKSCQH</sequence>
<gene>
    <name evidence="1" type="primary">g063</name>
</gene>
<dbReference type="EMBL" id="LT960551">
    <property type="protein sequence ID" value="SOK58340.1"/>
    <property type="molecule type" value="Genomic_DNA"/>
</dbReference>
<evidence type="ECO:0000313" key="2">
    <source>
        <dbReference type="EMBL" id="VUE36109.1"/>
    </source>
</evidence>
<organism evidence="1 3">
    <name type="scientific">Yersinia phage fHe-Yen9-04</name>
    <dbReference type="NCBI Taxonomy" id="2052742"/>
    <lineage>
        <taxon>Viruses</taxon>
        <taxon>Duplodnaviria</taxon>
        <taxon>Heunggongvirae</taxon>
        <taxon>Uroviricota</taxon>
        <taxon>Caudoviricetes</taxon>
        <taxon>Eneladusvirus</taxon>
        <taxon>Eneladusvirus Yen904</taxon>
    </lineage>
</organism>
<keyword evidence="3" id="KW-1185">Reference proteome</keyword>
<reference evidence="1" key="1">
    <citation type="submission" date="2017-10" db="EMBL/GenBank/DDBJ databases">
        <authorList>
            <person name="Banno H."/>
            <person name="Chua N.-H."/>
        </authorList>
    </citation>
    <scope>NUCLEOTIDE SEQUENCE [LARGE SCALE GENOMIC DNA]</scope>
</reference>
<reference evidence="3" key="2">
    <citation type="submission" date="2017-10" db="EMBL/GenBank/DDBJ databases">
        <authorList>
            <person name="Skurnik M."/>
        </authorList>
    </citation>
    <scope>NUCLEOTIDE SEQUENCE [LARGE SCALE GENOMIC DNA]</scope>
</reference>
<reference evidence="2 4" key="3">
    <citation type="submission" date="2019-06" db="EMBL/GenBank/DDBJ databases">
        <authorList>
            <person name="Bower L."/>
            <person name="Leinonen R."/>
        </authorList>
    </citation>
    <scope>NUCLEOTIDE SEQUENCE [LARGE SCALE GENOMIC DNA]</scope>
</reference>